<dbReference type="Pfam" id="PF13439">
    <property type="entry name" value="Glyco_transf_4"/>
    <property type="match status" value="1"/>
</dbReference>
<feature type="domain" description="Glycosyl transferase family 1" evidence="1">
    <location>
        <begin position="190"/>
        <end position="335"/>
    </location>
</feature>
<protein>
    <submittedName>
        <fullName evidence="3">Glycosyl transferase</fullName>
    </submittedName>
</protein>
<dbReference type="KEGG" id="parb:CJU94_01640"/>
<dbReference type="SUPFAM" id="SSF53756">
    <property type="entry name" value="UDP-Glycosyltransferase/glycogen phosphorylase"/>
    <property type="match status" value="1"/>
</dbReference>
<dbReference type="PANTHER" id="PTHR45947:SF3">
    <property type="entry name" value="SULFOQUINOVOSYL TRANSFERASE SQD2"/>
    <property type="match status" value="1"/>
</dbReference>
<evidence type="ECO:0000313" key="4">
    <source>
        <dbReference type="Proteomes" id="UP000215158"/>
    </source>
</evidence>
<reference evidence="3 4" key="1">
    <citation type="submission" date="2017-08" db="EMBL/GenBank/DDBJ databases">
        <title>Identification and genetic characteristics of simultaneous BTEX- and naphthalene-degrading Paraburkholderia sp. BN5 isolated from petroleum-contaminated soil.</title>
        <authorList>
            <person name="Lee Y."/>
            <person name="Jeon C.O."/>
        </authorList>
    </citation>
    <scope>NUCLEOTIDE SEQUENCE [LARGE SCALE GENOMIC DNA]</scope>
    <source>
        <strain evidence="3 4">BN5</strain>
    </source>
</reference>
<dbReference type="InterPro" id="IPR028098">
    <property type="entry name" value="Glyco_trans_4-like_N"/>
</dbReference>
<dbReference type="PANTHER" id="PTHR45947">
    <property type="entry name" value="SULFOQUINOVOSYL TRANSFERASE SQD2"/>
    <property type="match status" value="1"/>
</dbReference>
<evidence type="ECO:0000259" key="1">
    <source>
        <dbReference type="Pfam" id="PF00534"/>
    </source>
</evidence>
<dbReference type="EMBL" id="CP022989">
    <property type="protein sequence ID" value="ASV96991.1"/>
    <property type="molecule type" value="Genomic_DNA"/>
</dbReference>
<sequence>MRIVHVVESTATGTLSVICMISNRLASEGHEVYVVFSKRDETPANLPSLFHPKVHLRQFQMKGRPVASILFGLRRELNSLRPDVVHLHSSFAGFLGRLSTISSLKSTKFFYSPHCISFMRSDVSRLKKTCFIGLEALACLKKSTYVACSESERAIVRRYLRTQVVLVENALDKHVTTSHMAASTQERPRPSRCVVTVGGIRRQKNPELFAEIASLFKRRDVEFVWIGDGDEAAKKVLADANVTVTGWLSRSIAMEKVKGADAYLSTSSWEGMPISIIEAMALGTPIVASSCPGNIDVLSHARTGMIFSSAEEAVASLTQMMEDDKFRVAMAERAQDEVRKRFSEDRFFDDVTALYEAQIPLIEI</sequence>
<evidence type="ECO:0000313" key="3">
    <source>
        <dbReference type="EMBL" id="ASV96991.1"/>
    </source>
</evidence>
<dbReference type="GO" id="GO:0016757">
    <property type="term" value="F:glycosyltransferase activity"/>
    <property type="evidence" value="ECO:0007669"/>
    <property type="project" value="InterPro"/>
</dbReference>
<dbReference type="InterPro" id="IPR050194">
    <property type="entry name" value="Glycosyltransferase_grp1"/>
</dbReference>
<dbReference type="OrthoDB" id="9813211at2"/>
<dbReference type="AlphaFoldDB" id="A0A248VEG0"/>
<evidence type="ECO:0000259" key="2">
    <source>
        <dbReference type="Pfam" id="PF13439"/>
    </source>
</evidence>
<keyword evidence="3" id="KW-0808">Transferase</keyword>
<proteinExistence type="predicted"/>
<dbReference type="InterPro" id="IPR001296">
    <property type="entry name" value="Glyco_trans_1"/>
</dbReference>
<name>A0A248VEG0_9BURK</name>
<accession>A0A248VEG0</accession>
<organism evidence="3 4">
    <name type="scientific">Paraburkholderia aromaticivorans</name>
    <dbReference type="NCBI Taxonomy" id="2026199"/>
    <lineage>
        <taxon>Bacteria</taxon>
        <taxon>Pseudomonadati</taxon>
        <taxon>Pseudomonadota</taxon>
        <taxon>Betaproteobacteria</taxon>
        <taxon>Burkholderiales</taxon>
        <taxon>Burkholderiaceae</taxon>
        <taxon>Paraburkholderia</taxon>
    </lineage>
</organism>
<dbReference type="Gene3D" id="3.40.50.2000">
    <property type="entry name" value="Glycogen Phosphorylase B"/>
    <property type="match status" value="2"/>
</dbReference>
<feature type="domain" description="Glycosyltransferase subfamily 4-like N-terminal" evidence="2">
    <location>
        <begin position="16"/>
        <end position="172"/>
    </location>
</feature>
<dbReference type="Proteomes" id="UP000215158">
    <property type="component" value="Chromosome 1"/>
</dbReference>
<gene>
    <name evidence="3" type="ORF">CJU94_01640</name>
</gene>
<dbReference type="Pfam" id="PF00534">
    <property type="entry name" value="Glycos_transf_1"/>
    <property type="match status" value="1"/>
</dbReference>
<keyword evidence="4" id="KW-1185">Reference proteome</keyword>
<dbReference type="RefSeq" id="WP_095417279.1">
    <property type="nucleotide sequence ID" value="NZ_CP022989.1"/>
</dbReference>